<evidence type="ECO:0000256" key="2">
    <source>
        <dbReference type="ARBA" id="ARBA00023002"/>
    </source>
</evidence>
<reference evidence="5" key="1">
    <citation type="submission" date="2017-09" db="EMBL/GenBank/DDBJ databases">
        <title>Depth-based differentiation of microbial function through sediment-hosted aquifers and enrichment of novel symbionts in the deep terrestrial subsurface.</title>
        <authorList>
            <person name="Probst A.J."/>
            <person name="Ladd B."/>
            <person name="Jarett J.K."/>
            <person name="Geller-Mcgrath D.E."/>
            <person name="Sieber C.M.K."/>
            <person name="Emerson J.B."/>
            <person name="Anantharaman K."/>
            <person name="Thomas B.C."/>
            <person name="Malmstrom R."/>
            <person name="Stieglmeier M."/>
            <person name="Klingl A."/>
            <person name="Woyke T."/>
            <person name="Ryan C.M."/>
            <person name="Banfield J.F."/>
        </authorList>
    </citation>
    <scope>NUCLEOTIDE SEQUENCE [LARGE SCALE GENOMIC DNA]</scope>
</reference>
<dbReference type="Proteomes" id="UP000229753">
    <property type="component" value="Unassembled WGS sequence"/>
</dbReference>
<comment type="caution">
    <text evidence="4">The sequence shown here is derived from an EMBL/GenBank/DDBJ whole genome shotgun (WGS) entry which is preliminary data.</text>
</comment>
<proteinExistence type="predicted"/>
<keyword evidence="1" id="KW-0285">Flavoprotein</keyword>
<evidence type="ECO:0000256" key="1">
    <source>
        <dbReference type="ARBA" id="ARBA00022630"/>
    </source>
</evidence>
<dbReference type="EMBL" id="PFNO01000027">
    <property type="protein sequence ID" value="PIZ49917.1"/>
    <property type="molecule type" value="Genomic_DNA"/>
</dbReference>
<dbReference type="PRINTS" id="PR00469">
    <property type="entry name" value="PNDRDTASEII"/>
</dbReference>
<feature type="domain" description="FAD/NAD(P)-binding" evidence="3">
    <location>
        <begin position="6"/>
        <end position="294"/>
    </location>
</feature>
<gene>
    <name evidence="4" type="ORF">COY29_00755</name>
</gene>
<dbReference type="GO" id="GO:0016491">
    <property type="term" value="F:oxidoreductase activity"/>
    <property type="evidence" value="ECO:0007669"/>
    <property type="project" value="UniProtKB-KW"/>
</dbReference>
<sequence>MSNIYALIIIGAGPAGLTASIYASRYQIKHLLIGSQLGGTMVWASMIENYPGFELITGVDLAQKMMEQVKKLGVEIKNTGVLEIKQKQKSFELKTENDEVYEAKALIIATGTQRQKLNIPGEVEYLGKGVSYCATCDAAFFKEKIVGVVGGSNAAVTSALHLAALAQKVYLIYRKKPLRADPIWQEKAQKNAKIEIIYETNVLEVLGDEQKVTALKLDKNHQGNNQLKVDGLFIEIGGQPGTELMKPLGVELDEEDYIKVKPDMSTNIPSLFAAGDVANISGEFQQIVTAAAEGALAANSVYQYLKGGNKHEDNHR</sequence>
<dbReference type="InterPro" id="IPR023753">
    <property type="entry name" value="FAD/NAD-binding_dom"/>
</dbReference>
<accession>A0A2M7TNV9</accession>
<protein>
    <recommendedName>
        <fullName evidence="3">FAD/NAD(P)-binding domain-containing protein</fullName>
    </recommendedName>
</protein>
<keyword evidence="2" id="KW-0560">Oxidoreductase</keyword>
<evidence type="ECO:0000259" key="3">
    <source>
        <dbReference type="Pfam" id="PF07992"/>
    </source>
</evidence>
<dbReference type="PANTHER" id="PTHR48105">
    <property type="entry name" value="THIOREDOXIN REDUCTASE 1-RELATED-RELATED"/>
    <property type="match status" value="1"/>
</dbReference>
<dbReference type="InterPro" id="IPR036188">
    <property type="entry name" value="FAD/NAD-bd_sf"/>
</dbReference>
<dbReference type="PRINTS" id="PR00368">
    <property type="entry name" value="FADPNR"/>
</dbReference>
<dbReference type="SUPFAM" id="SSF51905">
    <property type="entry name" value="FAD/NAD(P)-binding domain"/>
    <property type="match status" value="1"/>
</dbReference>
<name>A0A2M7TNV9_9BACT</name>
<evidence type="ECO:0000313" key="4">
    <source>
        <dbReference type="EMBL" id="PIZ49917.1"/>
    </source>
</evidence>
<dbReference type="InterPro" id="IPR050097">
    <property type="entry name" value="Ferredoxin-NADP_redctase_2"/>
</dbReference>
<dbReference type="Gene3D" id="3.50.50.60">
    <property type="entry name" value="FAD/NAD(P)-binding domain"/>
    <property type="match status" value="2"/>
</dbReference>
<evidence type="ECO:0000313" key="5">
    <source>
        <dbReference type="Proteomes" id="UP000229753"/>
    </source>
</evidence>
<organism evidence="4 5">
    <name type="scientific">Candidatus Woesebacteria bacterium CG_4_10_14_0_2_um_filter_39_14</name>
    <dbReference type="NCBI Taxonomy" id="1975054"/>
    <lineage>
        <taxon>Bacteria</taxon>
        <taxon>Candidatus Woeseibacteriota</taxon>
    </lineage>
</organism>
<dbReference type="AlphaFoldDB" id="A0A2M7TNV9"/>
<dbReference type="Pfam" id="PF07992">
    <property type="entry name" value="Pyr_redox_2"/>
    <property type="match status" value="1"/>
</dbReference>